<keyword evidence="6 8" id="KW-1133">Transmembrane helix</keyword>
<dbReference type="Proteomes" id="UP000071641">
    <property type="component" value="Unassembled WGS sequence"/>
</dbReference>
<keyword evidence="10" id="KW-1185">Reference proteome</keyword>
<keyword evidence="5 8" id="KW-0812">Transmembrane</keyword>
<evidence type="ECO:0000256" key="1">
    <source>
        <dbReference type="ARBA" id="ARBA00004429"/>
    </source>
</evidence>
<evidence type="ECO:0000256" key="2">
    <source>
        <dbReference type="ARBA" id="ARBA00005632"/>
    </source>
</evidence>
<name>A0A128F6J8_9GAMM</name>
<dbReference type="EMBL" id="FIZX01000002">
    <property type="protein sequence ID" value="CZF82427.1"/>
    <property type="molecule type" value="Genomic_DNA"/>
</dbReference>
<dbReference type="AlphaFoldDB" id="A0A128F6J8"/>
<feature type="transmembrane region" description="Helical" evidence="8">
    <location>
        <begin position="100"/>
        <end position="119"/>
    </location>
</feature>
<dbReference type="Pfam" id="PF06146">
    <property type="entry name" value="PsiE"/>
    <property type="match status" value="1"/>
</dbReference>
<dbReference type="PANTHER" id="PTHR37819:SF1">
    <property type="entry name" value="PROTEIN PSIE"/>
    <property type="match status" value="1"/>
</dbReference>
<dbReference type="GO" id="GO:0005886">
    <property type="term" value="C:plasma membrane"/>
    <property type="evidence" value="ECO:0007669"/>
    <property type="project" value="UniProtKB-SubCell"/>
</dbReference>
<evidence type="ECO:0000256" key="5">
    <source>
        <dbReference type="ARBA" id="ARBA00022692"/>
    </source>
</evidence>
<proteinExistence type="inferred from homology"/>
<accession>A0A128F6J8</accession>
<evidence type="ECO:0000256" key="6">
    <source>
        <dbReference type="ARBA" id="ARBA00022989"/>
    </source>
</evidence>
<comment type="subcellular location">
    <subcellularLocation>
        <location evidence="1">Cell inner membrane</location>
        <topology evidence="1">Multi-pass membrane protein</topology>
    </subcellularLocation>
</comment>
<dbReference type="STRING" id="1796497.GCE9029_03224"/>
<dbReference type="OrthoDB" id="9792470at2"/>
<organism evidence="9 10">
    <name type="scientific">Grimontia celer</name>
    <dbReference type="NCBI Taxonomy" id="1796497"/>
    <lineage>
        <taxon>Bacteria</taxon>
        <taxon>Pseudomonadati</taxon>
        <taxon>Pseudomonadota</taxon>
        <taxon>Gammaproteobacteria</taxon>
        <taxon>Vibrionales</taxon>
        <taxon>Vibrionaceae</taxon>
        <taxon>Grimontia</taxon>
    </lineage>
</organism>
<dbReference type="InterPro" id="IPR009315">
    <property type="entry name" value="P_starv_induced_PsiE"/>
</dbReference>
<dbReference type="PIRSF" id="PIRSF029598">
    <property type="entry name" value="PsiE"/>
    <property type="match status" value="1"/>
</dbReference>
<dbReference type="InterPro" id="IPR020948">
    <property type="entry name" value="P_starv_induced_PsiE-like"/>
</dbReference>
<sequence>MPKNKNTSKIIHFMENCVLVLIVIATIYAIGEEIHLVIVNRTVSVGDLLLMFIYLEVLAMVHSFFESGKVPVRMPLYIGIVALARYLILDMKNMDDWRILSITIAGLILAITVFVIRIGHIKFPYPKVPGGEE</sequence>
<keyword evidence="4" id="KW-1003">Cell membrane</keyword>
<feature type="transmembrane region" description="Helical" evidence="8">
    <location>
        <begin position="12"/>
        <end position="31"/>
    </location>
</feature>
<comment type="similarity">
    <text evidence="2">Belongs to the PsiE family.</text>
</comment>
<evidence type="ECO:0000256" key="3">
    <source>
        <dbReference type="ARBA" id="ARBA00021903"/>
    </source>
</evidence>
<protein>
    <recommendedName>
        <fullName evidence="3">Protein PsiE</fullName>
    </recommendedName>
</protein>
<evidence type="ECO:0000313" key="10">
    <source>
        <dbReference type="Proteomes" id="UP000071641"/>
    </source>
</evidence>
<feature type="transmembrane region" description="Helical" evidence="8">
    <location>
        <begin position="72"/>
        <end position="88"/>
    </location>
</feature>
<keyword evidence="7 8" id="KW-0472">Membrane</keyword>
<feature type="transmembrane region" description="Helical" evidence="8">
    <location>
        <begin position="43"/>
        <end position="65"/>
    </location>
</feature>
<evidence type="ECO:0000256" key="7">
    <source>
        <dbReference type="ARBA" id="ARBA00023136"/>
    </source>
</evidence>
<reference evidence="10" key="1">
    <citation type="submission" date="2016-02" db="EMBL/GenBank/DDBJ databases">
        <authorList>
            <person name="Rodrigo-Torres Lidia"/>
            <person name="Arahal R.David."/>
        </authorList>
    </citation>
    <scope>NUCLEOTIDE SEQUENCE [LARGE SCALE GENOMIC DNA]</scope>
    <source>
        <strain evidence="10">CECT 9029</strain>
    </source>
</reference>
<dbReference type="RefSeq" id="WP_062664667.1">
    <property type="nucleotide sequence ID" value="NZ_FIZX01000002.1"/>
</dbReference>
<dbReference type="GO" id="GO:0016036">
    <property type="term" value="P:cellular response to phosphate starvation"/>
    <property type="evidence" value="ECO:0007669"/>
    <property type="project" value="InterPro"/>
</dbReference>
<gene>
    <name evidence="9" type="primary">psiE</name>
    <name evidence="9" type="ORF">GCE9029_03224</name>
</gene>
<dbReference type="PANTHER" id="PTHR37819">
    <property type="entry name" value="PROTEIN PSIE"/>
    <property type="match status" value="1"/>
</dbReference>
<evidence type="ECO:0000313" key="9">
    <source>
        <dbReference type="EMBL" id="CZF82427.1"/>
    </source>
</evidence>
<evidence type="ECO:0000256" key="8">
    <source>
        <dbReference type="SAM" id="Phobius"/>
    </source>
</evidence>
<evidence type="ECO:0000256" key="4">
    <source>
        <dbReference type="ARBA" id="ARBA00022475"/>
    </source>
</evidence>